<dbReference type="InterPro" id="IPR024712">
    <property type="entry name" value="Catalase_clade2"/>
</dbReference>
<evidence type="ECO:0000256" key="11">
    <source>
        <dbReference type="PIRSR" id="PIRSR038927-1"/>
    </source>
</evidence>
<dbReference type="InterPro" id="IPR029062">
    <property type="entry name" value="Class_I_gatase-like"/>
</dbReference>
<dbReference type="SUPFAM" id="SSF56634">
    <property type="entry name" value="Heme-dependent catalase-like"/>
    <property type="match status" value="1"/>
</dbReference>
<dbReference type="Gene3D" id="1.20.1370.20">
    <property type="match status" value="1"/>
</dbReference>
<evidence type="ECO:0000256" key="3">
    <source>
        <dbReference type="ARBA" id="ARBA00012314"/>
    </source>
</evidence>
<dbReference type="eggNOG" id="COG0753">
    <property type="taxonomic scope" value="Bacteria"/>
</dbReference>
<proteinExistence type="inferred from homology"/>
<dbReference type="HOGENOM" id="CLU_010645_3_0_0"/>
<dbReference type="InterPro" id="IPR011614">
    <property type="entry name" value="Catalase_core"/>
</dbReference>
<evidence type="ECO:0000256" key="4">
    <source>
        <dbReference type="ARBA" id="ARBA00022559"/>
    </source>
</evidence>
<dbReference type="SUPFAM" id="SSF52317">
    <property type="entry name" value="Class I glutamine amidotransferase-like"/>
    <property type="match status" value="1"/>
</dbReference>
<dbReference type="FunFam" id="2.40.180.10:FF:000003">
    <property type="entry name" value="Catalase"/>
    <property type="match status" value="1"/>
</dbReference>
<dbReference type="SMART" id="SM01060">
    <property type="entry name" value="Catalase"/>
    <property type="match status" value="1"/>
</dbReference>
<evidence type="ECO:0000256" key="13">
    <source>
        <dbReference type="PIRSR" id="PIRSR038927-3"/>
    </source>
</evidence>
<feature type="active site" evidence="11">
    <location>
        <position position="175"/>
    </location>
</feature>
<feature type="compositionally biased region" description="Polar residues" evidence="15">
    <location>
        <begin position="41"/>
        <end position="56"/>
    </location>
</feature>
<dbReference type="InterPro" id="IPR020835">
    <property type="entry name" value="Catalase_sf"/>
</dbReference>
<accession>Q9RYQ0</accession>
<protein>
    <recommendedName>
        <fullName evidence="3 10">Catalase</fullName>
        <ecNumber evidence="3 10">1.11.1.6</ecNumber>
    </recommendedName>
</protein>
<reference evidence="17 18" key="1">
    <citation type="journal article" date="1999" name="Science">
        <title>Genome sequence of the radioresistant bacterium Deinococcus radiodurans R1.</title>
        <authorList>
            <person name="White O."/>
            <person name="Eisen J.A."/>
            <person name="Heidelberg J.F."/>
            <person name="Hickey E.K."/>
            <person name="Peterson J.D."/>
            <person name="Dodson R.J."/>
            <person name="Haft D.H."/>
            <person name="Gwinn M.L."/>
            <person name="Nelson W.C."/>
            <person name="Richardson D.L."/>
            <person name="Moffat K.S."/>
            <person name="Qin H."/>
            <person name="Jiang L."/>
            <person name="Pamphile W."/>
            <person name="Crosby M."/>
            <person name="Shen M."/>
            <person name="Vamathevan J.J."/>
            <person name="Lam P."/>
            <person name="McDonald L."/>
            <person name="Utterback T."/>
            <person name="Zalewski C."/>
            <person name="Makarova K.S."/>
            <person name="Aravind L."/>
            <person name="Daly M.J."/>
            <person name="Minton K.W."/>
            <person name="Fleischmann R.D."/>
            <person name="Ketchum K.A."/>
            <person name="Nelson K.E."/>
            <person name="Salzberg S."/>
            <person name="Smith H.O."/>
            <person name="Venter J.C."/>
            <person name="Fraser C.M."/>
        </authorList>
    </citation>
    <scope>NUCLEOTIDE SEQUENCE [LARGE SCALE GENOMIC DNA]</scope>
    <source>
        <strain evidence="18">ATCC 13939 / DSM 20539 / JCM 16871 / LMG 4051 / NBRC 15346 / NCIMB 9279 / R1 / VKM B-1422</strain>
    </source>
</reference>
<sequence>MADFHFALLKGRWLMAPKRTLSTPLSLDDAQKQVDDLSKAQDLSANTTDPGTTLTDNMGHVVSDDQNSLRAGERGPTLMEDFLFREKITHFDHERIPERVVHARGAGAHGYFQLDKSLEKYTHAKVLTEVGVKTPVFARFSTVAGSRGSADTARDVRGFAVKMYTKEGNWDIVGNNIPVFFIQDAIKFPDLIHSVKPEPHNEIPQAASAHDTFYDFIAETPEAMHMLMWIHSDRAIPRAYNMMEGFGVHTFRLVNAQGKAHLVKFHWKPVLGVKSLVWDEAQKIAGKDADFHRRSMWETIDQGGTLEWDFGVQVFTEEEAMKWDFDVLDATKIVPEDLVPVQRVGKMVLDRNVDNFFAETEQVAFMTQNVVPGIDFTNDPLLQGRNFSYLDTQLSRLGSPNWQELPINRPIIRVSNNQRDGHMRHTINKGRVAYFPNQMAANKPAQAGAAGFVTYPDKVEGTKLRVRAESFSDHYGQARLFWNSMSPVEKEHIAKSLRFELSKCETRDVRVRMLGHLAKINEVLAAQVAKGLGEKLPSTSDAKPGGQQDSASETALLAAAISPTTASGGLQKAKGLSQEEGQPKSAKGRKVAVLVADGVDAAGVKALQDALKKADVKYDIVAPHLGEIASGVMATATLSNTDPVVYDGVVVAGGAAAVRELAQHPESFNFVVGSYRHAKPIGSLGEGAEIVTGSGIGNVLRRVAADSPAKDGATAPVQNLSEVAGVRLAAGEGGAKLAALGVIVGQDKGASAAADSFVQALAEHRFWGRPQL</sequence>
<dbReference type="STRING" id="243230.DR_A0259"/>
<evidence type="ECO:0000313" key="18">
    <source>
        <dbReference type="Proteomes" id="UP000002524"/>
    </source>
</evidence>
<dbReference type="Pfam" id="PF18011">
    <property type="entry name" value="Catalase_C"/>
    <property type="match status" value="1"/>
</dbReference>
<dbReference type="InterPro" id="IPR018028">
    <property type="entry name" value="Catalase"/>
</dbReference>
<dbReference type="PIRSF" id="PIRSF038927">
    <property type="entry name" value="Catalase_clade2"/>
    <property type="match status" value="1"/>
</dbReference>
<dbReference type="PROSITE" id="PS00437">
    <property type="entry name" value="CATALASE_1"/>
    <property type="match status" value="1"/>
</dbReference>
<dbReference type="PaxDb" id="243230-DR_A0259"/>
<keyword evidence="7 10" id="KW-0560">Oxidoreductase</keyword>
<keyword evidence="4 10" id="KW-0575">Peroxidase</keyword>
<evidence type="ECO:0000256" key="1">
    <source>
        <dbReference type="ARBA" id="ARBA00001971"/>
    </source>
</evidence>
<feature type="binding site" description="axial binding residue" evidence="12">
    <location>
        <position position="389"/>
    </location>
    <ligand>
        <name>heme</name>
        <dbReference type="ChEBI" id="CHEBI:30413"/>
    </ligand>
    <ligandPart>
        <name>Fe</name>
        <dbReference type="ChEBI" id="CHEBI:18248"/>
    </ligandPart>
</feature>
<evidence type="ECO:0000256" key="6">
    <source>
        <dbReference type="ARBA" id="ARBA00022723"/>
    </source>
</evidence>
<comment type="cofactor">
    <cofactor evidence="1 10 12">
        <name>heme</name>
        <dbReference type="ChEBI" id="CHEBI:30413"/>
    </cofactor>
</comment>
<dbReference type="PANTHER" id="PTHR42821">
    <property type="entry name" value="CATALASE"/>
    <property type="match status" value="1"/>
</dbReference>
<dbReference type="GO" id="GO:0046872">
    <property type="term" value="F:metal ion binding"/>
    <property type="evidence" value="ECO:0007669"/>
    <property type="project" value="UniProtKB-KW"/>
</dbReference>
<keyword evidence="6 10" id="KW-0479">Metal-binding</keyword>
<dbReference type="KEGG" id="dra:DR_A0259"/>
<evidence type="ECO:0000256" key="8">
    <source>
        <dbReference type="ARBA" id="ARBA00023004"/>
    </source>
</evidence>
<feature type="active site" evidence="11">
    <location>
        <position position="102"/>
    </location>
</feature>
<dbReference type="EMBL" id="AE001825">
    <property type="protein sequence ID" value="AAF12382.1"/>
    <property type="molecule type" value="Genomic_DNA"/>
</dbReference>
<dbReference type="PROSITE" id="PS00438">
    <property type="entry name" value="CATALASE_2"/>
    <property type="match status" value="1"/>
</dbReference>
<feature type="binding site" evidence="13">
    <location>
        <position position="99"/>
    </location>
    <ligand>
        <name>heme</name>
        <dbReference type="ChEBI" id="CHEBI:30413"/>
    </ligand>
</feature>
<dbReference type="eggNOG" id="COG0693">
    <property type="taxonomic scope" value="Bacteria"/>
</dbReference>
<name>Q9RYQ0_DEIRA</name>
<dbReference type="InParanoid" id="Q9RYQ0"/>
<comment type="similarity">
    <text evidence="2">Belongs to the catalase family. HPII subfamily.</text>
</comment>
<dbReference type="Pfam" id="PF06628">
    <property type="entry name" value="Catalase-rel"/>
    <property type="match status" value="1"/>
</dbReference>
<dbReference type="FunCoup" id="Q9RYQ0">
    <property type="interactions" value="103"/>
</dbReference>
<keyword evidence="18" id="KW-1185">Reference proteome</keyword>
<dbReference type="GO" id="GO:0004096">
    <property type="term" value="F:catalase activity"/>
    <property type="evidence" value="ECO:0000318"/>
    <property type="project" value="GO_Central"/>
</dbReference>
<dbReference type="CDD" id="cd03132">
    <property type="entry name" value="GATase1_catalase"/>
    <property type="match status" value="1"/>
</dbReference>
<dbReference type="InterPro" id="IPR010582">
    <property type="entry name" value="Catalase_immune_responsive"/>
</dbReference>
<feature type="binding site" evidence="13">
    <location>
        <position position="385"/>
    </location>
    <ligand>
        <name>heme</name>
        <dbReference type="ChEBI" id="CHEBI:30413"/>
    </ligand>
</feature>
<keyword evidence="5 10" id="KW-0349">Heme</keyword>
<keyword evidence="8 10" id="KW-0408">Iron</keyword>
<dbReference type="CDD" id="cd08155">
    <property type="entry name" value="catalase_clade_2"/>
    <property type="match status" value="1"/>
</dbReference>
<evidence type="ECO:0000256" key="9">
    <source>
        <dbReference type="ARBA" id="ARBA00023324"/>
    </source>
</evidence>
<dbReference type="EC" id="1.11.1.6" evidence="3 10"/>
<dbReference type="OrthoDB" id="9760293at2"/>
<dbReference type="InterPro" id="IPR024708">
    <property type="entry name" value="Catalase_AS"/>
</dbReference>
<evidence type="ECO:0000259" key="16">
    <source>
        <dbReference type="SMART" id="SM01060"/>
    </source>
</evidence>
<evidence type="ECO:0000256" key="10">
    <source>
        <dbReference type="PIRNR" id="PIRNR038927"/>
    </source>
</evidence>
<feature type="domain" description="Catalase core" evidence="16">
    <location>
        <begin position="55"/>
        <end position="443"/>
    </location>
</feature>
<dbReference type="Gene3D" id="2.40.180.10">
    <property type="entry name" value="Catalase core domain"/>
    <property type="match status" value="1"/>
</dbReference>
<dbReference type="InterPro" id="IPR002226">
    <property type="entry name" value="Catalase_haem_BS"/>
</dbReference>
<evidence type="ECO:0000256" key="12">
    <source>
        <dbReference type="PIRSR" id="PIRSR038927-2"/>
    </source>
</evidence>
<dbReference type="PIR" id="C75579">
    <property type="entry name" value="C75579"/>
</dbReference>
<keyword evidence="9 10" id="KW-0376">Hydrogen peroxide</keyword>
<comment type="function">
    <text evidence="10">Decomposes hydrogen peroxide into water and oxygen; serves to protect cells from the toxic effects of hydrogen peroxide.</text>
</comment>
<gene>
    <name evidence="17" type="ordered locus">DR_A0259</name>
</gene>
<feature type="binding site" evidence="13">
    <location>
        <position position="396"/>
    </location>
    <ligand>
        <name>heme</name>
        <dbReference type="ChEBI" id="CHEBI:30413"/>
    </ligand>
</feature>
<dbReference type="GO" id="GO:0005829">
    <property type="term" value="C:cytosol"/>
    <property type="evidence" value="ECO:0000318"/>
    <property type="project" value="GO_Central"/>
</dbReference>
<dbReference type="EnsemblBacteria" id="AAF12382">
    <property type="protein sequence ID" value="AAF12382"/>
    <property type="gene ID" value="DR_A0259"/>
</dbReference>
<evidence type="ECO:0000256" key="5">
    <source>
        <dbReference type="ARBA" id="ARBA00022617"/>
    </source>
</evidence>
<evidence type="ECO:0000313" key="17">
    <source>
        <dbReference type="EMBL" id="AAF12382.1"/>
    </source>
</evidence>
<dbReference type="GO" id="GO:0006979">
    <property type="term" value="P:response to oxidative stress"/>
    <property type="evidence" value="ECO:0000318"/>
    <property type="project" value="GO_Central"/>
</dbReference>
<dbReference type="Pfam" id="PF00199">
    <property type="entry name" value="Catalase"/>
    <property type="match status" value="1"/>
</dbReference>
<dbReference type="PRINTS" id="PR00067">
    <property type="entry name" value="CATALASE"/>
</dbReference>
<evidence type="ECO:0000256" key="2">
    <source>
        <dbReference type="ARBA" id="ARBA00010660"/>
    </source>
</evidence>
<dbReference type="GO" id="GO:0020037">
    <property type="term" value="F:heme binding"/>
    <property type="evidence" value="ECO:0000318"/>
    <property type="project" value="GO_Central"/>
</dbReference>
<dbReference type="InterPro" id="IPR041399">
    <property type="entry name" value="Catalase_large_C"/>
</dbReference>
<dbReference type="AlphaFoldDB" id="Q9RYQ0"/>
<feature type="binding site" evidence="13">
    <location>
        <position position="139"/>
    </location>
    <ligand>
        <name>heme</name>
        <dbReference type="ChEBI" id="CHEBI:30413"/>
    </ligand>
</feature>
<dbReference type="InterPro" id="IPR043156">
    <property type="entry name" value="Catalase_clade2_helical"/>
</dbReference>
<dbReference type="Gene3D" id="3.40.50.880">
    <property type="match status" value="1"/>
</dbReference>
<dbReference type="PANTHER" id="PTHR42821:SF1">
    <property type="entry name" value="CATALASE-B"/>
    <property type="match status" value="1"/>
</dbReference>
<evidence type="ECO:0000256" key="14">
    <source>
        <dbReference type="RuleBase" id="RU000498"/>
    </source>
</evidence>
<feature type="region of interest" description="Disordered" evidence="15">
    <location>
        <begin position="38"/>
        <end position="70"/>
    </location>
</feature>
<evidence type="ECO:0000256" key="15">
    <source>
        <dbReference type="SAM" id="MobiDB-lite"/>
    </source>
</evidence>
<dbReference type="GO" id="GO:0042744">
    <property type="term" value="P:hydrogen peroxide catabolic process"/>
    <property type="evidence" value="ECO:0000318"/>
    <property type="project" value="GO_Central"/>
</dbReference>
<organism evidence="17 18">
    <name type="scientific">Deinococcus radiodurans (strain ATCC 13939 / DSM 20539 / JCM 16871 / CCUG 27074 / LMG 4051 / NBRC 15346 / NCIMB 9279 / VKM B-1422 / R1)</name>
    <dbReference type="NCBI Taxonomy" id="243230"/>
    <lineage>
        <taxon>Bacteria</taxon>
        <taxon>Thermotogati</taxon>
        <taxon>Deinococcota</taxon>
        <taxon>Deinococci</taxon>
        <taxon>Deinococcales</taxon>
        <taxon>Deinococcaceae</taxon>
        <taxon>Deinococcus</taxon>
    </lineage>
</organism>
<evidence type="ECO:0000256" key="7">
    <source>
        <dbReference type="ARBA" id="ARBA00023002"/>
    </source>
</evidence>
<dbReference type="PROSITE" id="PS51402">
    <property type="entry name" value="CATALASE_3"/>
    <property type="match status" value="1"/>
</dbReference>
<feature type="binding site" evidence="13">
    <location>
        <position position="188"/>
    </location>
    <ligand>
        <name>heme</name>
        <dbReference type="ChEBI" id="CHEBI:30413"/>
    </ligand>
</feature>
<dbReference type="Proteomes" id="UP000002524">
    <property type="component" value="Chromosome 2"/>
</dbReference>
<comment type="catalytic activity">
    <reaction evidence="10 14">
        <text>2 H2O2 = O2 + 2 H2O</text>
        <dbReference type="Rhea" id="RHEA:20309"/>
        <dbReference type="ChEBI" id="CHEBI:15377"/>
        <dbReference type="ChEBI" id="CHEBI:15379"/>
        <dbReference type="ChEBI" id="CHEBI:16240"/>
        <dbReference type="EC" id="1.11.1.6"/>
    </reaction>
</comment>
<dbReference type="PATRIC" id="fig|243230.17.peg.3148"/>